<evidence type="ECO:0000256" key="1">
    <source>
        <dbReference type="ARBA" id="ARBA00008875"/>
    </source>
</evidence>
<name>A0A9X4KNX6_9BACL</name>
<evidence type="ECO:0000259" key="4">
    <source>
        <dbReference type="Pfam" id="PF01229"/>
    </source>
</evidence>
<feature type="domain" description="Glycosyl hydrolases family 39 N-terminal catalytic" evidence="4">
    <location>
        <begin position="74"/>
        <end position="235"/>
    </location>
</feature>
<gene>
    <name evidence="5" type="ORF">OMP40_02470</name>
</gene>
<dbReference type="InterPro" id="IPR017853">
    <property type="entry name" value="GH"/>
</dbReference>
<evidence type="ECO:0000256" key="2">
    <source>
        <dbReference type="ARBA" id="ARBA00022801"/>
    </source>
</evidence>
<dbReference type="PANTHER" id="PTHR12631:SF10">
    <property type="entry name" value="BETA-XYLOSIDASE-LIKE PROTEIN-RELATED"/>
    <property type="match status" value="1"/>
</dbReference>
<dbReference type="SUPFAM" id="SSF51445">
    <property type="entry name" value="(Trans)glycosidases"/>
    <property type="match status" value="1"/>
</dbReference>
<proteinExistence type="inferred from homology"/>
<sequence>MVVAVDIRFDFKKAGTGRVKALHGVNNGPVCYGTLIDVSDYFKEARIPHARLHDTNWPHPREVDINTIFPDFDRDPEDPASYDFRRTDDYIRSVLDTGAQVIYRLGVSIEHTAIKYYTAPPADYDKWARICIGIIKHYNQGWADGYEWDIRYWEIWNEPDNPTRGCMWDGTPEQFYALYEVASVAIKRFDPQLKVGGFAATMVNHDFTRGFFAYCRERSLPLDFFSWHTYADHPEQVAANAGLVEEWLEAYGYSEAESHFNEWNYMNIDPSLDRGFFTRGAEYYRRDSFDRQKGVEGASFAAATLTLLQDCRVDVANYYDGQPSAMYCGLFDVYGVPQKTYFAFKAFSRLVELGRRVPAELEVEQTAGLYVCAAANEDGGGSGGADQQFCGREPGISAGSELLGGERDVRLQPVYGGQGQRSAAAGRAYAWRRRGRNARRVCGAAQRRAAGAAEKLAGAARVRLALACSLFFPATA</sequence>
<evidence type="ECO:0000313" key="6">
    <source>
        <dbReference type="Proteomes" id="UP001153404"/>
    </source>
</evidence>
<protein>
    <recommendedName>
        <fullName evidence="4">Glycosyl hydrolases family 39 N-terminal catalytic domain-containing protein</fullName>
    </recommendedName>
</protein>
<dbReference type="InterPro" id="IPR049166">
    <property type="entry name" value="GH39_cat"/>
</dbReference>
<evidence type="ECO:0000256" key="3">
    <source>
        <dbReference type="ARBA" id="ARBA00023295"/>
    </source>
</evidence>
<comment type="caution">
    <text evidence="5">The sequence shown here is derived from an EMBL/GenBank/DDBJ whole genome shotgun (WGS) entry which is preliminary data.</text>
</comment>
<dbReference type="Gene3D" id="3.20.20.80">
    <property type="entry name" value="Glycosidases"/>
    <property type="match status" value="1"/>
</dbReference>
<dbReference type="EMBL" id="JAPDIA010000001">
    <property type="protein sequence ID" value="MDG0808399.1"/>
    <property type="molecule type" value="Genomic_DNA"/>
</dbReference>
<reference evidence="5" key="1">
    <citation type="submission" date="2022-10" db="EMBL/GenBank/DDBJ databases">
        <title>Comparative genomic analysis of Cohnella hashimotonis sp. nov., isolated from the International Space Station.</title>
        <authorList>
            <person name="Simpson A."/>
            <person name="Venkateswaran K."/>
        </authorList>
    </citation>
    <scope>NUCLEOTIDE SEQUENCE</scope>
    <source>
        <strain evidence="5">DSM 28161</strain>
    </source>
</reference>
<dbReference type="InterPro" id="IPR051923">
    <property type="entry name" value="Glycosyl_Hydrolase_39"/>
</dbReference>
<accession>A0A9X4KNX6</accession>
<keyword evidence="2" id="KW-0378">Hydrolase</keyword>
<organism evidence="5 6">
    <name type="scientific">Cohnella rhizosphaerae</name>
    <dbReference type="NCBI Taxonomy" id="1457232"/>
    <lineage>
        <taxon>Bacteria</taxon>
        <taxon>Bacillati</taxon>
        <taxon>Bacillota</taxon>
        <taxon>Bacilli</taxon>
        <taxon>Bacillales</taxon>
        <taxon>Paenibacillaceae</taxon>
        <taxon>Cohnella</taxon>
    </lineage>
</organism>
<keyword evidence="3" id="KW-0326">Glycosidase</keyword>
<dbReference type="AlphaFoldDB" id="A0A9X4KNX6"/>
<keyword evidence="6" id="KW-1185">Reference proteome</keyword>
<dbReference type="GO" id="GO:0004553">
    <property type="term" value="F:hydrolase activity, hydrolyzing O-glycosyl compounds"/>
    <property type="evidence" value="ECO:0007669"/>
    <property type="project" value="TreeGrafter"/>
</dbReference>
<dbReference type="Proteomes" id="UP001153404">
    <property type="component" value="Unassembled WGS sequence"/>
</dbReference>
<dbReference type="PANTHER" id="PTHR12631">
    <property type="entry name" value="ALPHA-L-IDURONIDASE"/>
    <property type="match status" value="1"/>
</dbReference>
<comment type="similarity">
    <text evidence="1">Belongs to the glycosyl hydrolase 39 family.</text>
</comment>
<dbReference type="Pfam" id="PF01229">
    <property type="entry name" value="Glyco_hydro_39"/>
    <property type="match status" value="1"/>
</dbReference>
<dbReference type="RefSeq" id="WP_277528848.1">
    <property type="nucleotide sequence ID" value="NZ_JAPDIA010000001.1"/>
</dbReference>
<evidence type="ECO:0000313" key="5">
    <source>
        <dbReference type="EMBL" id="MDG0808399.1"/>
    </source>
</evidence>